<reference evidence="1 2" key="1">
    <citation type="submission" date="2019-09" db="EMBL/GenBank/DDBJ databases">
        <authorList>
            <person name="Chandra G."/>
            <person name="Truman W A."/>
        </authorList>
    </citation>
    <scope>NUCLEOTIDE SEQUENCE [LARGE SCALE GENOMIC DNA]</scope>
    <source>
        <strain evidence="1">PS925</strain>
    </source>
</reference>
<accession>A0A5E7UR36</accession>
<dbReference type="AlphaFoldDB" id="A0A5E7UR36"/>
<dbReference type="Pfam" id="PF11112">
    <property type="entry name" value="PyocinActivator"/>
    <property type="match status" value="1"/>
</dbReference>
<evidence type="ECO:0008006" key="3">
    <source>
        <dbReference type="Google" id="ProtNLM"/>
    </source>
</evidence>
<evidence type="ECO:0000313" key="2">
    <source>
        <dbReference type="Proteomes" id="UP000412311"/>
    </source>
</evidence>
<dbReference type="EMBL" id="CABVJG010000011">
    <property type="protein sequence ID" value="VVQ13952.1"/>
    <property type="molecule type" value="Genomic_DNA"/>
</dbReference>
<organism evidence="1 2">
    <name type="scientific">Pseudomonas fluorescens</name>
    <dbReference type="NCBI Taxonomy" id="294"/>
    <lineage>
        <taxon>Bacteria</taxon>
        <taxon>Pseudomonadati</taxon>
        <taxon>Pseudomonadota</taxon>
        <taxon>Gammaproteobacteria</taxon>
        <taxon>Pseudomonadales</taxon>
        <taxon>Pseudomonadaceae</taxon>
        <taxon>Pseudomonas</taxon>
    </lineage>
</organism>
<gene>
    <name evidence="1" type="ORF">PS925_03841</name>
</gene>
<name>A0A5E7UR36_PSEFL</name>
<evidence type="ECO:0000313" key="1">
    <source>
        <dbReference type="EMBL" id="VVQ13952.1"/>
    </source>
</evidence>
<dbReference type="GO" id="GO:0006355">
    <property type="term" value="P:regulation of DNA-templated transcription"/>
    <property type="evidence" value="ECO:0007669"/>
    <property type="project" value="InterPro"/>
</dbReference>
<dbReference type="Proteomes" id="UP000412311">
    <property type="component" value="Unassembled WGS sequence"/>
</dbReference>
<protein>
    <recommendedName>
        <fullName evidence="3">Transcriptional regulator</fullName>
    </recommendedName>
</protein>
<dbReference type="InterPro" id="IPR020518">
    <property type="entry name" value="Tscrpt_reg_PrtN"/>
</dbReference>
<dbReference type="RefSeq" id="WP_150794462.1">
    <property type="nucleotide sequence ID" value="NZ_CABVJG010000011.1"/>
</dbReference>
<sequence length="80" mass="9246">MTSTLDQLKKQFDTPCPLVAEVRERYFSHIRTDRHLLREIKAGHIKITVTHLHRSVRTKPVIYLHHLADYLDAQATTAAA</sequence>
<proteinExistence type="predicted"/>